<evidence type="ECO:0000256" key="2">
    <source>
        <dbReference type="ARBA" id="ARBA00022723"/>
    </source>
</evidence>
<dbReference type="PANTHER" id="PTHR43255:SF1">
    <property type="entry name" value="IRON-SULFUR-BINDING OXIDOREDUCTASE FADF-RELATED"/>
    <property type="match status" value="1"/>
</dbReference>
<dbReference type="InterPro" id="IPR051460">
    <property type="entry name" value="HdrC_iron-sulfur_subunit"/>
</dbReference>
<sequence>MAACIFFFLMIVSAGFFLCEVFKRCRYVKLGRAENRFDRPFERWRYFFTHALGQRKVFDYPVFGVFHLFIMWGFLVLLAGMPNMIAEGLYRARIPHVGDNPAYLLLKDLFIAFVITGIAGSLVRRTVRKPDWLKNTPAAFVILLLILVVVTTEVLFHGSQFALGEGADFAGAAPLAYASSRLFAGMSEGALLTARALFWWIHFLAVFSLFFIIPRSKHLHMVFAPFNIYWRSLEPKGSLKKIRLEGENAKIYGAGKLEDFTWKQLFEAYACVKCGRCDGACPAHQSGEPVKPKRFNGRLRKHNSRQFE</sequence>
<evidence type="ECO:0000256" key="5">
    <source>
        <dbReference type="ARBA" id="ARBA00023014"/>
    </source>
</evidence>
<dbReference type="EMBL" id="AP009389">
    <property type="protein sequence ID" value="BAF58373.1"/>
    <property type="molecule type" value="Genomic_DNA"/>
</dbReference>
<keyword evidence="3" id="KW-0560">Oxidoreductase</keyword>
<dbReference type="SUPFAM" id="SSF103501">
    <property type="entry name" value="Respiratory nitrate reductase 1 gamma chain"/>
    <property type="match status" value="1"/>
</dbReference>
<keyword evidence="6" id="KW-0812">Transmembrane</keyword>
<evidence type="ECO:0000259" key="7">
    <source>
        <dbReference type="PROSITE" id="PS51379"/>
    </source>
</evidence>
<feature type="domain" description="4Fe-4S ferredoxin-type" evidence="7">
    <location>
        <begin position="262"/>
        <end position="292"/>
    </location>
</feature>
<name>A5D5X3_PELTS</name>
<keyword evidence="9" id="KW-1185">Reference proteome</keyword>
<dbReference type="HOGENOM" id="CLU_902686_0_0_9"/>
<dbReference type="KEGG" id="pth:PTH_0192"/>
<feature type="transmembrane region" description="Helical" evidence="6">
    <location>
        <begin position="60"/>
        <end position="82"/>
    </location>
</feature>
<keyword evidence="5" id="KW-0411">Iron-sulfur</keyword>
<evidence type="ECO:0000256" key="1">
    <source>
        <dbReference type="ARBA" id="ARBA00022485"/>
    </source>
</evidence>
<dbReference type="InterPro" id="IPR036197">
    <property type="entry name" value="NarG-like_sf"/>
</dbReference>
<dbReference type="STRING" id="370438.PTH_0192"/>
<evidence type="ECO:0000256" key="6">
    <source>
        <dbReference type="SAM" id="Phobius"/>
    </source>
</evidence>
<dbReference type="Gene3D" id="1.10.1060.10">
    <property type="entry name" value="Alpha-helical ferredoxin"/>
    <property type="match status" value="1"/>
</dbReference>
<proteinExistence type="predicted"/>
<keyword evidence="6" id="KW-0472">Membrane</keyword>
<evidence type="ECO:0000256" key="3">
    <source>
        <dbReference type="ARBA" id="ARBA00023002"/>
    </source>
</evidence>
<evidence type="ECO:0000313" key="8">
    <source>
        <dbReference type="EMBL" id="BAF58373.1"/>
    </source>
</evidence>
<feature type="transmembrane region" description="Helical" evidence="6">
    <location>
        <begin position="6"/>
        <end position="22"/>
    </location>
</feature>
<feature type="transmembrane region" description="Helical" evidence="6">
    <location>
        <begin position="102"/>
        <end position="123"/>
    </location>
</feature>
<dbReference type="GO" id="GO:0005886">
    <property type="term" value="C:plasma membrane"/>
    <property type="evidence" value="ECO:0007669"/>
    <property type="project" value="TreeGrafter"/>
</dbReference>
<keyword evidence="1" id="KW-0004">4Fe-4S</keyword>
<accession>A5D5X3</accession>
<gene>
    <name evidence="8" type="ordered locus">PTH_0192</name>
</gene>
<keyword evidence="4" id="KW-0408">Iron</keyword>
<dbReference type="Proteomes" id="UP000006556">
    <property type="component" value="Chromosome"/>
</dbReference>
<dbReference type="Gene3D" id="1.20.950.20">
    <property type="entry name" value="Transmembrane di-heme cytochromes, Chain C"/>
    <property type="match status" value="1"/>
</dbReference>
<evidence type="ECO:0000313" key="9">
    <source>
        <dbReference type="Proteomes" id="UP000006556"/>
    </source>
</evidence>
<keyword evidence="6" id="KW-1133">Transmembrane helix</keyword>
<dbReference type="InterPro" id="IPR009051">
    <property type="entry name" value="Helical_ferredxn"/>
</dbReference>
<dbReference type="GO" id="GO:0046872">
    <property type="term" value="F:metal ion binding"/>
    <property type="evidence" value="ECO:0007669"/>
    <property type="project" value="UniProtKB-KW"/>
</dbReference>
<protein>
    <submittedName>
        <fullName evidence="8">Hypothetical membrane protein</fullName>
    </submittedName>
</protein>
<dbReference type="SUPFAM" id="SSF46548">
    <property type="entry name" value="alpha-helical ferredoxin"/>
    <property type="match status" value="1"/>
</dbReference>
<keyword evidence="2" id="KW-0479">Metal-binding</keyword>
<dbReference type="InterPro" id="IPR017900">
    <property type="entry name" value="4Fe4S_Fe_S_CS"/>
</dbReference>
<dbReference type="PROSITE" id="PS51379">
    <property type="entry name" value="4FE4S_FER_2"/>
    <property type="match status" value="1"/>
</dbReference>
<feature type="transmembrane region" description="Helical" evidence="6">
    <location>
        <begin position="196"/>
        <end position="213"/>
    </location>
</feature>
<reference evidence="9" key="1">
    <citation type="journal article" date="2008" name="Genome Res.">
        <title>The genome of Pelotomaculum thermopropionicum reveals niche-associated evolution in anaerobic microbiota.</title>
        <authorList>
            <person name="Kosaka T."/>
            <person name="Kato S."/>
            <person name="Shimoyama T."/>
            <person name="Ishii S."/>
            <person name="Abe T."/>
            <person name="Watanabe K."/>
        </authorList>
    </citation>
    <scope>NUCLEOTIDE SEQUENCE [LARGE SCALE GENOMIC DNA]</scope>
    <source>
        <strain evidence="9">DSM 13744 / JCM 10971 / SI</strain>
    </source>
</reference>
<feature type="transmembrane region" description="Helical" evidence="6">
    <location>
        <begin position="135"/>
        <end position="156"/>
    </location>
</feature>
<dbReference type="AlphaFoldDB" id="A5D5X3"/>
<dbReference type="eggNOG" id="COG2181">
    <property type="taxonomic scope" value="Bacteria"/>
</dbReference>
<dbReference type="InterPro" id="IPR017896">
    <property type="entry name" value="4Fe4S_Fe-S-bd"/>
</dbReference>
<evidence type="ECO:0000256" key="4">
    <source>
        <dbReference type="ARBA" id="ARBA00023004"/>
    </source>
</evidence>
<dbReference type="PROSITE" id="PS00198">
    <property type="entry name" value="4FE4S_FER_1"/>
    <property type="match status" value="1"/>
</dbReference>
<organism evidence="8 9">
    <name type="scientific">Pelotomaculum thermopropionicum (strain DSM 13744 / JCM 10971 / SI)</name>
    <dbReference type="NCBI Taxonomy" id="370438"/>
    <lineage>
        <taxon>Bacteria</taxon>
        <taxon>Bacillati</taxon>
        <taxon>Bacillota</taxon>
        <taxon>Clostridia</taxon>
        <taxon>Eubacteriales</taxon>
        <taxon>Desulfotomaculaceae</taxon>
        <taxon>Pelotomaculum</taxon>
    </lineage>
</organism>
<dbReference type="PANTHER" id="PTHR43255">
    <property type="entry name" value="IRON-SULFUR-BINDING OXIDOREDUCTASE FADF-RELATED-RELATED"/>
    <property type="match status" value="1"/>
</dbReference>
<dbReference type="GO" id="GO:0051539">
    <property type="term" value="F:4 iron, 4 sulfur cluster binding"/>
    <property type="evidence" value="ECO:0007669"/>
    <property type="project" value="UniProtKB-KW"/>
</dbReference>
<dbReference type="GO" id="GO:0016491">
    <property type="term" value="F:oxidoreductase activity"/>
    <property type="evidence" value="ECO:0007669"/>
    <property type="project" value="UniProtKB-KW"/>
</dbReference>